<dbReference type="Proteomes" id="UP001154252">
    <property type="component" value="Unassembled WGS sequence"/>
</dbReference>
<gene>
    <name evidence="2" type="ORF">PEGY_LOCUS3186</name>
</gene>
<feature type="compositionally biased region" description="Polar residues" evidence="1">
    <location>
        <begin position="10"/>
        <end position="41"/>
    </location>
</feature>
<feature type="region of interest" description="Disordered" evidence="1">
    <location>
        <begin position="287"/>
        <end position="323"/>
    </location>
</feature>
<evidence type="ECO:0008006" key="4">
    <source>
        <dbReference type="Google" id="ProtNLM"/>
    </source>
</evidence>
<feature type="region of interest" description="Disordered" evidence="1">
    <location>
        <begin position="1"/>
        <end position="113"/>
    </location>
</feature>
<dbReference type="Gene3D" id="3.30.160.60">
    <property type="entry name" value="Classic Zinc Finger"/>
    <property type="match status" value="1"/>
</dbReference>
<feature type="compositionally biased region" description="Low complexity" evidence="1">
    <location>
        <begin position="292"/>
        <end position="306"/>
    </location>
</feature>
<organism evidence="2 3">
    <name type="scientific">Penicillium egyptiacum</name>
    <dbReference type="NCBI Taxonomy" id="1303716"/>
    <lineage>
        <taxon>Eukaryota</taxon>
        <taxon>Fungi</taxon>
        <taxon>Dikarya</taxon>
        <taxon>Ascomycota</taxon>
        <taxon>Pezizomycotina</taxon>
        <taxon>Eurotiomycetes</taxon>
        <taxon>Eurotiomycetidae</taxon>
        <taxon>Eurotiales</taxon>
        <taxon>Aspergillaceae</taxon>
        <taxon>Penicillium</taxon>
    </lineage>
</organism>
<evidence type="ECO:0000313" key="2">
    <source>
        <dbReference type="EMBL" id="CAG8892536.1"/>
    </source>
</evidence>
<dbReference type="OrthoDB" id="5366256at2759"/>
<sequence>MFPGGPGSQEPFSSRNQSNLPTASDSQSNVGLSSPLVQSAETPDFAQSVLPRPDSHWPVEHIQSSISAVQGGSQSTGFAQPLPSHRSTTLNPGTSQPHTLPGLNYPPTEPTEQSCIEDTAPIKEEIESEDPRICVDKPTLSTFATTRTNEPAISIFTSFIPSIKLSDGLSQSPKWAATWIPTTRTSTTGVLSRSTWQSFPSQSASKVSRLITWARKRLTFPIQSTPRPSFPPSICFGHSSARAASDDVVCRTSARSAKDPIIWLLTSRGSPPPYMINQPAYYFPDTSPIPSHPTSMSSQPPSMTAPEPMCSSPESAAATDSDPARALNLRPRPQCWDHGCNGREFSTFSNLLRHQREKSGVVAKAECPICGAVFTRTTARNIHVAQGKCKSSGRESPAE</sequence>
<proteinExistence type="predicted"/>
<evidence type="ECO:0000313" key="3">
    <source>
        <dbReference type="Proteomes" id="UP001154252"/>
    </source>
</evidence>
<accession>A0A9W4P0U5</accession>
<name>A0A9W4P0U5_9EURO</name>
<feature type="compositionally biased region" description="Polar residues" evidence="1">
    <location>
        <begin position="85"/>
        <end position="98"/>
    </location>
</feature>
<evidence type="ECO:0000256" key="1">
    <source>
        <dbReference type="SAM" id="MobiDB-lite"/>
    </source>
</evidence>
<keyword evidence="3" id="KW-1185">Reference proteome</keyword>
<comment type="caution">
    <text evidence="2">The sequence shown here is derived from an EMBL/GenBank/DDBJ whole genome shotgun (WGS) entry which is preliminary data.</text>
</comment>
<protein>
    <recommendedName>
        <fullName evidence="4">C2H2-type domain-containing protein</fullName>
    </recommendedName>
</protein>
<reference evidence="2" key="1">
    <citation type="submission" date="2021-07" db="EMBL/GenBank/DDBJ databases">
        <authorList>
            <person name="Branca A.L. A."/>
        </authorList>
    </citation>
    <scope>NUCLEOTIDE SEQUENCE</scope>
</reference>
<dbReference type="EMBL" id="CAJVRC010000845">
    <property type="protein sequence ID" value="CAG8892536.1"/>
    <property type="molecule type" value="Genomic_DNA"/>
</dbReference>
<feature type="compositionally biased region" description="Polar residues" evidence="1">
    <location>
        <begin position="62"/>
        <end position="78"/>
    </location>
</feature>
<dbReference type="AlphaFoldDB" id="A0A9W4P0U5"/>